<dbReference type="RefSeq" id="WP_002704705.1">
    <property type="nucleotide sequence ID" value="NZ_AGRW01000048.1"/>
</dbReference>
<dbReference type="GO" id="GO:0016747">
    <property type="term" value="F:acyltransferase activity, transferring groups other than amino-acyl groups"/>
    <property type="evidence" value="ECO:0007669"/>
    <property type="project" value="InterPro"/>
</dbReference>
<comment type="caution">
    <text evidence="2">The sequence shown here is derived from an EMBL/GenBank/DDBJ whole genome shotgun (WGS) entry which is preliminary data.</text>
</comment>
<dbReference type="AlphaFoldDB" id="H7ELD2"/>
<reference evidence="2 3" key="1">
    <citation type="submission" date="2011-09" db="EMBL/GenBank/DDBJ databases">
        <title>The draft genome of Treponema saccharophilum DSM 2985.</title>
        <authorList>
            <consortium name="US DOE Joint Genome Institute (JGI-PGF)"/>
            <person name="Lucas S."/>
            <person name="Copeland A."/>
            <person name="Lapidus A."/>
            <person name="Glavina del Rio T."/>
            <person name="Dalin E."/>
            <person name="Tice H."/>
            <person name="Bruce D."/>
            <person name="Goodwin L."/>
            <person name="Pitluck S."/>
            <person name="Peters L."/>
            <person name="Kyrpides N."/>
            <person name="Mavromatis K."/>
            <person name="Ivanova N."/>
            <person name="Markowitz V."/>
            <person name="Cheng J.-F."/>
            <person name="Hugenholtz P."/>
            <person name="Woyke T."/>
            <person name="Wu D."/>
            <person name="Gronow S."/>
            <person name="Wellnitz S."/>
            <person name="Brambilla E."/>
            <person name="Klenk H.-P."/>
            <person name="Eisen J.A."/>
        </authorList>
    </citation>
    <scope>NUCLEOTIDE SEQUENCE [LARGE SCALE GENOMIC DNA]</scope>
    <source>
        <strain evidence="2 3">DSM 2985</strain>
    </source>
</reference>
<dbReference type="EMBL" id="AGRW01000048">
    <property type="protein sequence ID" value="EIC01664.1"/>
    <property type="molecule type" value="Genomic_DNA"/>
</dbReference>
<protein>
    <submittedName>
        <fullName evidence="2">N-acetyltransferase related protein</fullName>
    </submittedName>
</protein>
<evidence type="ECO:0000313" key="2">
    <source>
        <dbReference type="EMBL" id="EIC01664.1"/>
    </source>
</evidence>
<dbReference type="Proteomes" id="UP000003571">
    <property type="component" value="Unassembled WGS sequence"/>
</dbReference>
<dbReference type="InterPro" id="IPR016181">
    <property type="entry name" value="Acyl_CoA_acyltransferase"/>
</dbReference>
<dbReference type="SUPFAM" id="SSF55729">
    <property type="entry name" value="Acyl-CoA N-acyltransferases (Nat)"/>
    <property type="match status" value="1"/>
</dbReference>
<keyword evidence="3" id="KW-1185">Reference proteome</keyword>
<gene>
    <name evidence="2" type="ORF">TresaDRAFT_2053</name>
</gene>
<feature type="domain" description="N-acetyltransferase" evidence="1">
    <location>
        <begin position="1"/>
        <end position="193"/>
    </location>
</feature>
<evidence type="ECO:0000313" key="3">
    <source>
        <dbReference type="Proteomes" id="UP000003571"/>
    </source>
</evidence>
<name>H7ELD2_9SPIR</name>
<organism evidence="2 3">
    <name type="scientific">Treponema saccharophilum DSM 2985</name>
    <dbReference type="NCBI Taxonomy" id="907348"/>
    <lineage>
        <taxon>Bacteria</taxon>
        <taxon>Pseudomonadati</taxon>
        <taxon>Spirochaetota</taxon>
        <taxon>Spirochaetia</taxon>
        <taxon>Spirochaetales</taxon>
        <taxon>Treponemataceae</taxon>
        <taxon>Treponema</taxon>
    </lineage>
</organism>
<dbReference type="STRING" id="907348.TresaDRAFT_2053"/>
<evidence type="ECO:0000259" key="1">
    <source>
        <dbReference type="PROSITE" id="PS51186"/>
    </source>
</evidence>
<dbReference type="InterPro" id="IPR000182">
    <property type="entry name" value="GNAT_dom"/>
</dbReference>
<dbReference type="eggNOG" id="COG0456">
    <property type="taxonomic scope" value="Bacteria"/>
</dbReference>
<dbReference type="CDD" id="cd04301">
    <property type="entry name" value="NAT_SF"/>
    <property type="match status" value="1"/>
</dbReference>
<sequence>MNLFPAQSFDIDAIMRIERQAFIPSIQEKKSAFEKRIKVFQQGFPILCDCGEKTVKENGGSLVCGYFCSEIWDSMPQPSDSDKVFSRRFALGHNIKDTHSPSGKYLYVSSFALLREYQGKGLGKKFFESAVASLCGAFPLVDEVVLLVDSEWTGARSIYDSLGFSVARVLPGFFPTLTKKVFADGIVMKCPAGNFRSIEFPNEKENELAGIVL</sequence>
<keyword evidence="2" id="KW-0808">Transferase</keyword>
<accession>H7ELD2</accession>
<proteinExistence type="predicted"/>
<dbReference type="OrthoDB" id="359414at2"/>
<dbReference type="PATRIC" id="fig|907348.3.peg.1716"/>
<dbReference type="PROSITE" id="PS51186">
    <property type="entry name" value="GNAT"/>
    <property type="match status" value="1"/>
</dbReference>
<dbReference type="Gene3D" id="3.40.630.30">
    <property type="match status" value="1"/>
</dbReference>